<comment type="caution">
    <text evidence="9">The sequence shown here is derived from an EMBL/GenBank/DDBJ whole genome shotgun (WGS) entry which is preliminary data.</text>
</comment>
<proteinExistence type="inferred from homology"/>
<dbReference type="InterPro" id="IPR052017">
    <property type="entry name" value="TSUP"/>
</dbReference>
<evidence type="ECO:0000313" key="10">
    <source>
        <dbReference type="Proteomes" id="UP000647424"/>
    </source>
</evidence>
<comment type="similarity">
    <text evidence="2 8">Belongs to the 4-toluene sulfonate uptake permease (TSUP) (TC 2.A.102) family.</text>
</comment>
<keyword evidence="7 8" id="KW-0472">Membrane</keyword>
<dbReference type="RefSeq" id="WP_191820148.1">
    <property type="nucleotide sequence ID" value="NZ_JACYFT010000003.1"/>
</dbReference>
<evidence type="ECO:0000256" key="3">
    <source>
        <dbReference type="ARBA" id="ARBA00022448"/>
    </source>
</evidence>
<feature type="transmembrane region" description="Helical" evidence="8">
    <location>
        <begin position="6"/>
        <end position="34"/>
    </location>
</feature>
<dbReference type="InterPro" id="IPR002781">
    <property type="entry name" value="TM_pro_TauE-like"/>
</dbReference>
<dbReference type="PANTHER" id="PTHR30269:SF37">
    <property type="entry name" value="MEMBRANE TRANSPORTER PROTEIN"/>
    <property type="match status" value="1"/>
</dbReference>
<feature type="transmembrane region" description="Helical" evidence="8">
    <location>
        <begin position="131"/>
        <end position="150"/>
    </location>
</feature>
<dbReference type="PANTHER" id="PTHR30269">
    <property type="entry name" value="TRANSMEMBRANE PROTEIN YFCA"/>
    <property type="match status" value="1"/>
</dbReference>
<dbReference type="Proteomes" id="UP000647424">
    <property type="component" value="Unassembled WGS sequence"/>
</dbReference>
<keyword evidence="10" id="KW-1185">Reference proteome</keyword>
<keyword evidence="4 8" id="KW-1003">Cell membrane</keyword>
<dbReference type="EMBL" id="JACYFT010000003">
    <property type="protein sequence ID" value="MBD8051669.1"/>
    <property type="molecule type" value="Genomic_DNA"/>
</dbReference>
<evidence type="ECO:0000256" key="1">
    <source>
        <dbReference type="ARBA" id="ARBA00004651"/>
    </source>
</evidence>
<evidence type="ECO:0000256" key="6">
    <source>
        <dbReference type="ARBA" id="ARBA00022989"/>
    </source>
</evidence>
<accession>A0A927FHN5</accession>
<protein>
    <recommendedName>
        <fullName evidence="8">Probable membrane transporter protein</fullName>
    </recommendedName>
</protein>
<evidence type="ECO:0000313" key="9">
    <source>
        <dbReference type="EMBL" id="MBD8051669.1"/>
    </source>
</evidence>
<evidence type="ECO:0000256" key="8">
    <source>
        <dbReference type="RuleBase" id="RU363041"/>
    </source>
</evidence>
<feature type="transmembrane region" description="Helical" evidence="8">
    <location>
        <begin position="162"/>
        <end position="181"/>
    </location>
</feature>
<evidence type="ECO:0000256" key="5">
    <source>
        <dbReference type="ARBA" id="ARBA00022692"/>
    </source>
</evidence>
<keyword evidence="5 8" id="KW-0812">Transmembrane</keyword>
<evidence type="ECO:0000256" key="2">
    <source>
        <dbReference type="ARBA" id="ARBA00009142"/>
    </source>
</evidence>
<keyword evidence="6 8" id="KW-1133">Transmembrane helix</keyword>
<gene>
    <name evidence="9" type="ORF">IC609_14070</name>
</gene>
<evidence type="ECO:0000256" key="4">
    <source>
        <dbReference type="ARBA" id="ARBA00022475"/>
    </source>
</evidence>
<organism evidence="9 10">
    <name type="scientific">Limnohabitans radicicola</name>
    <dbReference type="NCBI Taxonomy" id="2771427"/>
    <lineage>
        <taxon>Bacteria</taxon>
        <taxon>Pseudomonadati</taxon>
        <taxon>Pseudomonadota</taxon>
        <taxon>Betaproteobacteria</taxon>
        <taxon>Burkholderiales</taxon>
        <taxon>Comamonadaceae</taxon>
        <taxon>Limnohabitans</taxon>
    </lineage>
</organism>
<keyword evidence="3" id="KW-0813">Transport</keyword>
<comment type="subcellular location">
    <subcellularLocation>
        <location evidence="1 8">Cell membrane</location>
        <topology evidence="1 8">Multi-pass membrane protein</topology>
    </subcellularLocation>
</comment>
<sequence length="241" mass="26112">MPEWSSLLAVLLGYTVLGLTGFGSALVIVPLLAWQWPLPEVVTLVLVLDLPASLMHSGLNWRQVQWTELRKLLPGLVLGTLAGLWLTHHLSSRWPLLALGVYVAAVGARALRSAQTQPALNERWGLVYGSGIGVVEMLFGTAGPVVVAWLTRRLPDAHQVRATIPMVMAVAVLTVLGGMAWDGRLSQPLLWQRWWVLIAPALAGVWLGHRLAHRVPVARLRQTICALLVVSGSVLVAKALG</sequence>
<feature type="transmembrane region" description="Helical" evidence="8">
    <location>
        <begin position="193"/>
        <end position="212"/>
    </location>
</feature>
<name>A0A927FHN5_9BURK</name>
<evidence type="ECO:0000256" key="7">
    <source>
        <dbReference type="ARBA" id="ARBA00023136"/>
    </source>
</evidence>
<dbReference type="AlphaFoldDB" id="A0A927FHN5"/>
<dbReference type="GO" id="GO:0005886">
    <property type="term" value="C:plasma membrane"/>
    <property type="evidence" value="ECO:0007669"/>
    <property type="project" value="UniProtKB-SubCell"/>
</dbReference>
<reference evidence="9" key="1">
    <citation type="submission" date="2020-09" db="EMBL/GenBank/DDBJ databases">
        <title>Genome seq and assembly of Limnohabitants sp.</title>
        <authorList>
            <person name="Chhetri G."/>
        </authorList>
    </citation>
    <scope>NUCLEOTIDE SEQUENCE</scope>
    <source>
        <strain evidence="9">JUR4</strain>
    </source>
</reference>
<dbReference type="Pfam" id="PF01925">
    <property type="entry name" value="TauE"/>
    <property type="match status" value="1"/>
</dbReference>